<comment type="caution">
    <text evidence="2">The sequence shown here is derived from an EMBL/GenBank/DDBJ whole genome shotgun (WGS) entry which is preliminary data.</text>
</comment>
<feature type="region of interest" description="Disordered" evidence="1">
    <location>
        <begin position="1"/>
        <end position="22"/>
    </location>
</feature>
<evidence type="ECO:0000256" key="1">
    <source>
        <dbReference type="SAM" id="MobiDB-lite"/>
    </source>
</evidence>
<proteinExistence type="predicted"/>
<name>A0A396HL90_MEDTR</name>
<reference evidence="2" key="1">
    <citation type="journal article" date="2018" name="Nat. Plants">
        <title>Whole-genome landscape of Medicago truncatula symbiotic genes.</title>
        <authorList>
            <person name="Pecrix Y."/>
            <person name="Gamas P."/>
            <person name="Carrere S."/>
        </authorList>
    </citation>
    <scope>NUCLEOTIDE SEQUENCE</scope>
    <source>
        <tissue evidence="2">Leaves</tissue>
    </source>
</reference>
<gene>
    <name evidence="2" type="ORF">MtrunA17_Chr5g0403131</name>
</gene>
<dbReference type="Proteomes" id="UP000265566">
    <property type="component" value="Chromosome 5"/>
</dbReference>
<dbReference type="AlphaFoldDB" id="A0A396HL90"/>
<sequence length="113" mass="12334">MPSFSSNLTVPSGDTSNGPSISSSVYVKRVISLVFWKSSGEFLVMPSDFTVNEVGSRQNFFALYFPDLKENESDPPSIVGHWLAVPVPFTSKYVLLWISSKVSRFGAPSALAP</sequence>
<dbReference type="Gramene" id="rna29096">
    <property type="protein sequence ID" value="RHN54110.1"/>
    <property type="gene ID" value="gene29096"/>
</dbReference>
<protein>
    <submittedName>
        <fullName evidence="2">Uncharacterized protein</fullName>
    </submittedName>
</protein>
<accession>A0A396HL90</accession>
<organism evidence="2">
    <name type="scientific">Medicago truncatula</name>
    <name type="common">Barrel medic</name>
    <name type="synonym">Medicago tribuloides</name>
    <dbReference type="NCBI Taxonomy" id="3880"/>
    <lineage>
        <taxon>Eukaryota</taxon>
        <taxon>Viridiplantae</taxon>
        <taxon>Streptophyta</taxon>
        <taxon>Embryophyta</taxon>
        <taxon>Tracheophyta</taxon>
        <taxon>Spermatophyta</taxon>
        <taxon>Magnoliopsida</taxon>
        <taxon>eudicotyledons</taxon>
        <taxon>Gunneridae</taxon>
        <taxon>Pentapetalae</taxon>
        <taxon>rosids</taxon>
        <taxon>fabids</taxon>
        <taxon>Fabales</taxon>
        <taxon>Fabaceae</taxon>
        <taxon>Papilionoideae</taxon>
        <taxon>50 kb inversion clade</taxon>
        <taxon>NPAAA clade</taxon>
        <taxon>Hologalegina</taxon>
        <taxon>IRL clade</taxon>
        <taxon>Trifolieae</taxon>
        <taxon>Medicago</taxon>
    </lineage>
</organism>
<dbReference type="EMBL" id="PSQE01000005">
    <property type="protein sequence ID" value="RHN54110.1"/>
    <property type="molecule type" value="Genomic_DNA"/>
</dbReference>
<evidence type="ECO:0000313" key="2">
    <source>
        <dbReference type="EMBL" id="RHN54110.1"/>
    </source>
</evidence>